<feature type="transmembrane region" description="Helical" evidence="6">
    <location>
        <begin position="236"/>
        <end position="253"/>
    </location>
</feature>
<feature type="transmembrane region" description="Helical" evidence="6">
    <location>
        <begin position="38"/>
        <end position="56"/>
    </location>
</feature>
<feature type="transmembrane region" description="Helical" evidence="6">
    <location>
        <begin position="121"/>
        <end position="139"/>
    </location>
</feature>
<dbReference type="PROSITE" id="PS51257">
    <property type="entry name" value="PROKAR_LIPOPROTEIN"/>
    <property type="match status" value="1"/>
</dbReference>
<feature type="transmembrane region" description="Helical" evidence="6">
    <location>
        <begin position="145"/>
        <end position="165"/>
    </location>
</feature>
<gene>
    <name evidence="8" type="ORF">ERX29_03185</name>
</gene>
<evidence type="ECO:0000256" key="2">
    <source>
        <dbReference type="ARBA" id="ARBA00007362"/>
    </source>
</evidence>
<evidence type="ECO:0000259" key="7">
    <source>
        <dbReference type="Pfam" id="PF00892"/>
    </source>
</evidence>
<dbReference type="SUPFAM" id="SSF103481">
    <property type="entry name" value="Multidrug resistance efflux transporter EmrE"/>
    <property type="match status" value="2"/>
</dbReference>
<reference evidence="8 9" key="1">
    <citation type="submission" date="2019-01" db="EMBL/GenBank/DDBJ databases">
        <title>Draft genome sequences of the type strains of six Macrococcus species.</title>
        <authorList>
            <person name="Mazhar S."/>
            <person name="Altermann E."/>
            <person name="Hill C."/>
            <person name="Mcauliffe O."/>
        </authorList>
    </citation>
    <scope>NUCLEOTIDE SEQUENCE [LARGE SCALE GENOMIC DNA]</scope>
    <source>
        <strain evidence="8 9">CCM4815</strain>
    </source>
</reference>
<feature type="domain" description="EamA" evidence="7">
    <location>
        <begin position="6"/>
        <end position="137"/>
    </location>
</feature>
<evidence type="ECO:0000313" key="9">
    <source>
        <dbReference type="Proteomes" id="UP000294802"/>
    </source>
</evidence>
<evidence type="ECO:0000256" key="3">
    <source>
        <dbReference type="ARBA" id="ARBA00022692"/>
    </source>
</evidence>
<feature type="transmembrane region" description="Helical" evidence="6">
    <location>
        <begin position="97"/>
        <end position="114"/>
    </location>
</feature>
<dbReference type="PANTHER" id="PTHR22911:SF6">
    <property type="entry name" value="SOLUTE CARRIER FAMILY 35 MEMBER G1"/>
    <property type="match status" value="1"/>
</dbReference>
<dbReference type="Pfam" id="PF00892">
    <property type="entry name" value="EamA"/>
    <property type="match status" value="2"/>
</dbReference>
<comment type="caution">
    <text evidence="8">The sequence shown here is derived from an EMBL/GenBank/DDBJ whole genome shotgun (WGS) entry which is preliminary data.</text>
</comment>
<keyword evidence="5 6" id="KW-0472">Membrane</keyword>
<dbReference type="EMBL" id="SCWB01000003">
    <property type="protein sequence ID" value="TDM12628.1"/>
    <property type="molecule type" value="Genomic_DNA"/>
</dbReference>
<feature type="transmembrane region" description="Helical" evidence="6">
    <location>
        <begin position="177"/>
        <end position="197"/>
    </location>
</feature>
<organism evidence="8 9">
    <name type="scientific">Macrococcus lamae</name>
    <dbReference type="NCBI Taxonomy" id="198484"/>
    <lineage>
        <taxon>Bacteria</taxon>
        <taxon>Bacillati</taxon>
        <taxon>Bacillota</taxon>
        <taxon>Bacilli</taxon>
        <taxon>Bacillales</taxon>
        <taxon>Staphylococcaceae</taxon>
        <taxon>Macrococcus</taxon>
    </lineage>
</organism>
<evidence type="ECO:0000256" key="6">
    <source>
        <dbReference type="SAM" id="Phobius"/>
    </source>
</evidence>
<feature type="transmembrane region" description="Helical" evidence="6">
    <location>
        <begin position="259"/>
        <end position="276"/>
    </location>
</feature>
<evidence type="ECO:0000256" key="1">
    <source>
        <dbReference type="ARBA" id="ARBA00004127"/>
    </source>
</evidence>
<dbReference type="AlphaFoldDB" id="A0A4R6BWA3"/>
<dbReference type="OrthoDB" id="5148831at2"/>
<feature type="domain" description="EamA" evidence="7">
    <location>
        <begin position="148"/>
        <end position="275"/>
    </location>
</feature>
<evidence type="ECO:0000256" key="4">
    <source>
        <dbReference type="ARBA" id="ARBA00022989"/>
    </source>
</evidence>
<protein>
    <submittedName>
        <fullName evidence="8">DMT family transporter</fullName>
    </submittedName>
</protein>
<dbReference type="PANTHER" id="PTHR22911">
    <property type="entry name" value="ACYL-MALONYL CONDENSING ENZYME-RELATED"/>
    <property type="match status" value="1"/>
</dbReference>
<keyword evidence="9" id="KW-1185">Reference proteome</keyword>
<accession>A0A4R6BWA3</accession>
<feature type="transmembrane region" description="Helical" evidence="6">
    <location>
        <begin position="203"/>
        <end position="229"/>
    </location>
</feature>
<dbReference type="InterPro" id="IPR037185">
    <property type="entry name" value="EmrE-like"/>
</dbReference>
<comment type="similarity">
    <text evidence="2">Belongs to the EamA transporter family.</text>
</comment>
<dbReference type="InterPro" id="IPR000620">
    <property type="entry name" value="EamA_dom"/>
</dbReference>
<keyword evidence="3 6" id="KW-0812">Transmembrane</keyword>
<dbReference type="RefSeq" id="WP_133443238.1">
    <property type="nucleotide sequence ID" value="NZ_SCWB01000003.1"/>
</dbReference>
<dbReference type="Proteomes" id="UP000294802">
    <property type="component" value="Unassembled WGS sequence"/>
</dbReference>
<keyword evidence="4 6" id="KW-1133">Transmembrane helix</keyword>
<name>A0A4R6BWA3_9STAP</name>
<evidence type="ECO:0000256" key="5">
    <source>
        <dbReference type="ARBA" id="ARBA00023136"/>
    </source>
</evidence>
<sequence length="286" mass="32301">MNNQQKGIIWLLIASLGFSLMGACVKLSGDLPVIQKSLFRNIVGMIIPLYFVFKYNERLFGSLKNQPLLMARSIFGLIGVLLNYYTIDRMVLSDADMLNKLSPFFTIILCAVFLKERVQKYQVIAIIVAFTGSLFIIKPSFSSDISVALIGILGALFAGFAYTTLRVLGPKEKFYTTVFYFSFFSTVILLPFVIYHYEPMTTIQLIYLLLSGVFATVGQFGITIAYQFAPAKDISIFFYATVLFSAIIGFIMFQEYPDILSYLGYIIIFSASYYMFKKTKTKGDLS</sequence>
<proteinExistence type="inferred from homology"/>
<feature type="transmembrane region" description="Helical" evidence="6">
    <location>
        <begin position="68"/>
        <end position="85"/>
    </location>
</feature>
<dbReference type="GO" id="GO:0016020">
    <property type="term" value="C:membrane"/>
    <property type="evidence" value="ECO:0007669"/>
    <property type="project" value="UniProtKB-SubCell"/>
</dbReference>
<evidence type="ECO:0000313" key="8">
    <source>
        <dbReference type="EMBL" id="TDM12628.1"/>
    </source>
</evidence>
<comment type="subcellular location">
    <subcellularLocation>
        <location evidence="1">Endomembrane system</location>
        <topology evidence="1">Multi-pass membrane protein</topology>
    </subcellularLocation>
</comment>